<accession>A0A072TJK0</accession>
<keyword evidence="3" id="KW-1185">Reference proteome</keyword>
<dbReference type="Proteomes" id="UP000002051">
    <property type="component" value="Unassembled WGS sequence"/>
</dbReference>
<sequence length="69" mass="7990">MLFPSSRLLQEGGGLGVRQLREFNLALLGKWCWRMLMDKDNFWYRVLVARYDEEAGRLGARVFLLGGGR</sequence>
<dbReference type="HOGENOM" id="CLU_2779763_0_0_1"/>
<evidence type="ECO:0000313" key="1">
    <source>
        <dbReference type="EMBL" id="KEH17063.1"/>
    </source>
</evidence>
<reference evidence="1 3" key="2">
    <citation type="journal article" date="2014" name="BMC Genomics">
        <title>An improved genome release (version Mt4.0) for the model legume Medicago truncatula.</title>
        <authorList>
            <person name="Tang H."/>
            <person name="Krishnakumar V."/>
            <person name="Bidwell S."/>
            <person name="Rosen B."/>
            <person name="Chan A."/>
            <person name="Zhou S."/>
            <person name="Gentzbittel L."/>
            <person name="Childs K.L."/>
            <person name="Yandell M."/>
            <person name="Gundlach H."/>
            <person name="Mayer K.F."/>
            <person name="Schwartz D.C."/>
            <person name="Town C.D."/>
        </authorList>
    </citation>
    <scope>GENOME REANNOTATION</scope>
    <source>
        <strain evidence="1">A17</strain>
        <strain evidence="2 3">cv. Jemalong A17</strain>
    </source>
</reference>
<protein>
    <submittedName>
        <fullName evidence="1 2">Uncharacterized protein</fullName>
    </submittedName>
</protein>
<evidence type="ECO:0000313" key="2">
    <source>
        <dbReference type="EnsemblPlants" id="KEH17063"/>
    </source>
</evidence>
<proteinExistence type="predicted"/>
<gene>
    <name evidence="1" type="ORF">MTR_0048s0160</name>
</gene>
<reference evidence="2" key="3">
    <citation type="submission" date="2015-06" db="UniProtKB">
        <authorList>
            <consortium name="EnsemblPlants"/>
        </authorList>
    </citation>
    <scope>IDENTIFICATION</scope>
    <source>
        <strain evidence="2">cv. Jemalong A17</strain>
    </source>
</reference>
<dbReference type="AlphaFoldDB" id="A0A072TJK0"/>
<dbReference type="EnsemblPlants" id="KEH17063">
    <property type="protein sequence ID" value="KEH17063"/>
    <property type="gene ID" value="MTR_0048s0160"/>
</dbReference>
<reference evidence="1 3" key="1">
    <citation type="journal article" date="2011" name="Nature">
        <title>The Medicago genome provides insight into the evolution of rhizobial symbioses.</title>
        <authorList>
            <person name="Young N.D."/>
            <person name="Debelle F."/>
            <person name="Oldroyd G.E."/>
            <person name="Geurts R."/>
            <person name="Cannon S.B."/>
            <person name="Udvardi M.K."/>
            <person name="Benedito V.A."/>
            <person name="Mayer K.F."/>
            <person name="Gouzy J."/>
            <person name="Schoof H."/>
            <person name="Van de Peer Y."/>
            <person name="Proost S."/>
            <person name="Cook D.R."/>
            <person name="Meyers B.C."/>
            <person name="Spannagl M."/>
            <person name="Cheung F."/>
            <person name="De Mita S."/>
            <person name="Krishnakumar V."/>
            <person name="Gundlach H."/>
            <person name="Zhou S."/>
            <person name="Mudge J."/>
            <person name="Bharti A.K."/>
            <person name="Murray J.D."/>
            <person name="Naoumkina M.A."/>
            <person name="Rosen B."/>
            <person name="Silverstein K.A."/>
            <person name="Tang H."/>
            <person name="Rombauts S."/>
            <person name="Zhao P.X."/>
            <person name="Zhou P."/>
            <person name="Barbe V."/>
            <person name="Bardou P."/>
            <person name="Bechner M."/>
            <person name="Bellec A."/>
            <person name="Berger A."/>
            <person name="Berges H."/>
            <person name="Bidwell S."/>
            <person name="Bisseling T."/>
            <person name="Choisne N."/>
            <person name="Couloux A."/>
            <person name="Denny R."/>
            <person name="Deshpande S."/>
            <person name="Dai X."/>
            <person name="Doyle J.J."/>
            <person name="Dudez A.M."/>
            <person name="Farmer A.D."/>
            <person name="Fouteau S."/>
            <person name="Franken C."/>
            <person name="Gibelin C."/>
            <person name="Gish J."/>
            <person name="Goldstein S."/>
            <person name="Gonzalez A.J."/>
            <person name="Green P.J."/>
            <person name="Hallab A."/>
            <person name="Hartog M."/>
            <person name="Hua A."/>
            <person name="Humphray S.J."/>
            <person name="Jeong D.H."/>
            <person name="Jing Y."/>
            <person name="Jocker A."/>
            <person name="Kenton S.M."/>
            <person name="Kim D.J."/>
            <person name="Klee K."/>
            <person name="Lai H."/>
            <person name="Lang C."/>
            <person name="Lin S."/>
            <person name="Macmil S.L."/>
            <person name="Magdelenat G."/>
            <person name="Matthews L."/>
            <person name="McCorrison J."/>
            <person name="Monaghan E.L."/>
            <person name="Mun J.H."/>
            <person name="Najar F.Z."/>
            <person name="Nicholson C."/>
            <person name="Noirot C."/>
            <person name="O'Bleness M."/>
            <person name="Paule C.R."/>
            <person name="Poulain J."/>
            <person name="Prion F."/>
            <person name="Qin B."/>
            <person name="Qu C."/>
            <person name="Retzel E.F."/>
            <person name="Riddle C."/>
            <person name="Sallet E."/>
            <person name="Samain S."/>
            <person name="Samson N."/>
            <person name="Sanders I."/>
            <person name="Saurat O."/>
            <person name="Scarpelli C."/>
            <person name="Schiex T."/>
            <person name="Segurens B."/>
            <person name="Severin A.J."/>
            <person name="Sherrier D.J."/>
            <person name="Shi R."/>
            <person name="Sims S."/>
            <person name="Singer S.R."/>
            <person name="Sinharoy S."/>
            <person name="Sterck L."/>
            <person name="Viollet A."/>
            <person name="Wang B.B."/>
            <person name="Wang K."/>
            <person name="Wang M."/>
            <person name="Wang X."/>
            <person name="Warfsmann J."/>
            <person name="Weissenbach J."/>
            <person name="White D.D."/>
            <person name="White J.D."/>
            <person name="Wiley G.B."/>
            <person name="Wincker P."/>
            <person name="Xing Y."/>
            <person name="Yang L."/>
            <person name="Yao Z."/>
            <person name="Ying F."/>
            <person name="Zhai J."/>
            <person name="Zhou L."/>
            <person name="Zuber A."/>
            <person name="Denarie J."/>
            <person name="Dixon R.A."/>
            <person name="May G.D."/>
            <person name="Schwartz D.C."/>
            <person name="Rogers J."/>
            <person name="Quetier F."/>
            <person name="Town C.D."/>
            <person name="Roe B.A."/>
        </authorList>
    </citation>
    <scope>NUCLEOTIDE SEQUENCE [LARGE SCALE GENOMIC DNA]</scope>
    <source>
        <strain evidence="1">A17</strain>
        <strain evidence="2 3">cv. Jemalong A17</strain>
    </source>
</reference>
<evidence type="ECO:0000313" key="3">
    <source>
        <dbReference type="Proteomes" id="UP000002051"/>
    </source>
</evidence>
<organism evidence="1 3">
    <name type="scientific">Medicago truncatula</name>
    <name type="common">Barrel medic</name>
    <name type="synonym">Medicago tribuloides</name>
    <dbReference type="NCBI Taxonomy" id="3880"/>
    <lineage>
        <taxon>Eukaryota</taxon>
        <taxon>Viridiplantae</taxon>
        <taxon>Streptophyta</taxon>
        <taxon>Embryophyta</taxon>
        <taxon>Tracheophyta</taxon>
        <taxon>Spermatophyta</taxon>
        <taxon>Magnoliopsida</taxon>
        <taxon>eudicotyledons</taxon>
        <taxon>Gunneridae</taxon>
        <taxon>Pentapetalae</taxon>
        <taxon>rosids</taxon>
        <taxon>fabids</taxon>
        <taxon>Fabales</taxon>
        <taxon>Fabaceae</taxon>
        <taxon>Papilionoideae</taxon>
        <taxon>50 kb inversion clade</taxon>
        <taxon>NPAAA clade</taxon>
        <taxon>Hologalegina</taxon>
        <taxon>IRL clade</taxon>
        <taxon>Trifolieae</taxon>
        <taxon>Medicago</taxon>
    </lineage>
</organism>
<dbReference type="EMBL" id="KL402773">
    <property type="protein sequence ID" value="KEH17063.1"/>
    <property type="molecule type" value="Genomic_DNA"/>
</dbReference>
<name>A0A072TJK0_MEDTR</name>